<feature type="non-terminal residue" evidence="1">
    <location>
        <position position="1"/>
    </location>
</feature>
<dbReference type="AlphaFoldDB" id="A0A7J6Q350"/>
<evidence type="ECO:0000313" key="2">
    <source>
        <dbReference type="Proteomes" id="UP000574390"/>
    </source>
</evidence>
<proteinExistence type="predicted"/>
<protein>
    <submittedName>
        <fullName evidence="1">Uncharacterized protein</fullName>
    </submittedName>
</protein>
<dbReference type="EMBL" id="JABANM010033011">
    <property type="protein sequence ID" value="KAF4701990.1"/>
    <property type="molecule type" value="Genomic_DNA"/>
</dbReference>
<feature type="non-terminal residue" evidence="1">
    <location>
        <position position="214"/>
    </location>
</feature>
<accession>A0A7J6Q350</accession>
<dbReference type="Proteomes" id="UP000574390">
    <property type="component" value="Unassembled WGS sequence"/>
</dbReference>
<sequence>VMAQRLETTADYPKGCHGGPGPAKGSVVHVLSEGSCIYNMRGYDKRLLDIESAGVILKTNMAGHTGSMKIQIDVVGDLVYTFETPNVSVTTSGGAYLGYGDKKTRFWWKPSPGDKSFSPSDEGAVHVEMPAIFHAIFKGGQKADTDKYSISGSAVSNGMTLYGHAEQTSGSDVPLSVDFKISIERVENGWKYLIGYDARGSYTIKGRKTTYHYE</sequence>
<name>A0A7J6Q350_PEROL</name>
<gene>
    <name evidence="1" type="ORF">FOZ62_017254</name>
</gene>
<organism evidence="1 2">
    <name type="scientific">Perkinsus olseni</name>
    <name type="common">Perkinsus atlanticus</name>
    <dbReference type="NCBI Taxonomy" id="32597"/>
    <lineage>
        <taxon>Eukaryota</taxon>
        <taxon>Sar</taxon>
        <taxon>Alveolata</taxon>
        <taxon>Perkinsozoa</taxon>
        <taxon>Perkinsea</taxon>
        <taxon>Perkinsida</taxon>
        <taxon>Perkinsidae</taxon>
        <taxon>Perkinsus</taxon>
    </lineage>
</organism>
<comment type="caution">
    <text evidence="1">The sequence shown here is derived from an EMBL/GenBank/DDBJ whole genome shotgun (WGS) entry which is preliminary data.</text>
</comment>
<evidence type="ECO:0000313" key="1">
    <source>
        <dbReference type="EMBL" id="KAF4701990.1"/>
    </source>
</evidence>
<reference evidence="1 2" key="1">
    <citation type="submission" date="2020-04" db="EMBL/GenBank/DDBJ databases">
        <title>Perkinsus olseni comparative genomics.</title>
        <authorList>
            <person name="Bogema D.R."/>
        </authorList>
    </citation>
    <scope>NUCLEOTIDE SEQUENCE [LARGE SCALE GENOMIC DNA]</scope>
    <source>
        <strain evidence="1">ATCC PRA-205</strain>
    </source>
</reference>